<feature type="region of interest" description="Disordered" evidence="1">
    <location>
        <begin position="479"/>
        <end position="571"/>
    </location>
</feature>
<feature type="region of interest" description="Disordered" evidence="1">
    <location>
        <begin position="1277"/>
        <end position="1339"/>
    </location>
</feature>
<name>A0A0G4I826_9ALVE</name>
<feature type="region of interest" description="Disordered" evidence="1">
    <location>
        <begin position="1237"/>
        <end position="1257"/>
    </location>
</feature>
<feature type="compositionally biased region" description="Basic and acidic residues" evidence="1">
    <location>
        <begin position="1287"/>
        <end position="1298"/>
    </location>
</feature>
<feature type="compositionally biased region" description="Low complexity" evidence="1">
    <location>
        <begin position="1524"/>
        <end position="1534"/>
    </location>
</feature>
<feature type="compositionally biased region" description="Low complexity" evidence="1">
    <location>
        <begin position="842"/>
        <end position="857"/>
    </location>
</feature>
<feature type="compositionally biased region" description="Basic and acidic residues" evidence="1">
    <location>
        <begin position="1610"/>
        <end position="1619"/>
    </location>
</feature>
<feature type="compositionally biased region" description="Basic residues" evidence="1">
    <location>
        <begin position="651"/>
        <end position="664"/>
    </location>
</feature>
<feature type="compositionally biased region" description="Acidic residues" evidence="1">
    <location>
        <begin position="1435"/>
        <end position="1455"/>
    </location>
</feature>
<accession>A0A0G4I826</accession>
<feature type="compositionally biased region" description="Basic residues" evidence="1">
    <location>
        <begin position="781"/>
        <end position="795"/>
    </location>
</feature>
<feature type="region of interest" description="Disordered" evidence="1">
    <location>
        <begin position="629"/>
        <end position="695"/>
    </location>
</feature>
<sequence length="1759" mass="192620">MERSKPVTAVPPESNVRVYLEGKAKRGRLSRAEPVMAMTASSELPEGTFCVSVAYVPWVASEGPEPRKQQLKKGRCARIRIPEGDEAVQSDLVSEVVRAAVEAFRLQMDPSHFVLLFAQRGGDRQEATLSELTRDAFLELHLRVRPWESETVGGSLTGEGGKGKGGPFDALKKRCECGFAREGKSGPECASCSAAWWGTASAYGCTFECVVWGEGEEYERPVWEHAGRLRRLLEVVGFGARPRPPCISETCPCGCANRQSPRVCLPAHYPVTLHRTFSPKKELGVPISIISKEGFSGEHEELKFLVVRATHDRKGRIVKTGCFEAVTEAKRMHAQACNLTITFLLKWIGRAKRQSKLQGDKDVTLHALALQTLFRFRDCGGFMDHDHLSFLVVNLPTWPNGTKSPPAWWLQEHAAARRDIDYWQKWEHEVGRQIDGLKKVYDGLVSGGSGEKPIVSVSSCVPSRMPPCSSCCFSSPSSSSSVNHSAPRAEAASASSAKEGSEEEGEKRDAVQGIICEIMEEPADSEEPESDSEAGEESQEDEEESQEEEDVCMPAGGGGGASSSSSSSSSCSPSACTSASACFRTFMSKNAFAPRSFRIGNPPSFPFFTPSGPPITKFESCPPVAQKPLTAEKEKDSRPFSPSAVPPIKSNKGKGKGKKGKGKKLVTPSSVPADSVDGAASAPSERPTAAAAQAPPYVSLTGTLERLREKDLEIPGIGALRVKERERATVTPGTGELKMTSKEVTIIRKGCYKSLSTKEIQEVFKRAEITRPKGATLTIRIKCRPMPRKSKKGFKKKDEEDEEEEKERPPPCRKKHAKAALRFQHRHTHRNRNKDSRRIQTRLPPQDLLPSSSRPLSSSPPPSKPKVGGSGDKPVSDAMPPIKFGEGVLRGTLLPAVGVGGLGDTQIPSSSSSTPTPCRVLDPALSTFTRPKKTFRPPCPDSTGKVRMQEKGLKHTSTVRRKQRRTHAPDPEKTPDCRYPPNHTTQPTYWIIPPVHLSGCHPLSAQKTFTPIPVDDFKRKERRPANPNNPNPQLQSVPVPQIHGQTSPPTRSPPPLLPLKSILPHARKRKFASTHTPNVLPPGAADPWEHCLRASAAAAAGPDSIPRERHLQVYRFCRGRGGGRTAEVLRFGRAVDLLNPPCFSFSAAKEIEKLGQTIDPDSAPILFSFGADFPPAAEAAGKETMCGRLGGIHMNTEGKKATPFPCPADHHRRTPVCGLGCGFCCWDLKASPGWAKGPVPPLSEGTGTRSRFAAGDDETPNPAFCAAASRLATLIPSPASSFAEGGGVEKEKRMEKGGDPPWLQQSEQQQQQKSGETKRKRYRTPPVQNPPPNSPRGWWVRPISQFLRTAPRHSAGANSDSEEEEAHVEGCECSMECRMAKLAMMADARLRKIMPAKNRDPAETFGLIRDGTCGPLSLKRTAPGPLDFFLPDPSTEFETEGSETDNEEEEEDDDFPSSARGCRPSIVDPSGGKRIRQVHGYTARQTTADKQQGGSSRRVGVHGGAQAEAGGEKKRIAHPLPPNTARARGAAATAERFSRDRERLQKKRQERLNAKQQQQQQCAQALKKGQGGKNEFVRSNELSPQSTTAAGSASSKTHNLPSSSSVVAPPEKEKERRAQYWETQNHASPGFWTCRFRDLSEEREIAARKERKERKKKRENGREKPPSRLIVMECGGEDEENEKPRSPTTESSERDPTPEQIWHRAVVELSGVCQAMKSYQARLDAWAQRKKKELEEEEEEEEKKKKAAGKGKKAGKGHK</sequence>
<feature type="compositionally biased region" description="Low complexity" evidence="1">
    <location>
        <begin position="1554"/>
        <end position="1568"/>
    </location>
</feature>
<feature type="compositionally biased region" description="Polar residues" evidence="1">
    <location>
        <begin position="1483"/>
        <end position="1492"/>
    </location>
</feature>
<feature type="compositionally biased region" description="Low complexity" evidence="1">
    <location>
        <begin position="1493"/>
        <end position="1509"/>
    </location>
</feature>
<feature type="compositionally biased region" description="Polar residues" evidence="1">
    <location>
        <begin position="1033"/>
        <end position="1046"/>
    </location>
</feature>
<feature type="region of interest" description="Disordered" evidence="1">
    <location>
        <begin position="1019"/>
        <end position="1060"/>
    </location>
</feature>
<feature type="compositionally biased region" description="Basic residues" evidence="1">
    <location>
        <begin position="957"/>
        <end position="966"/>
    </location>
</feature>
<feature type="compositionally biased region" description="Low complexity" evidence="1">
    <location>
        <begin position="562"/>
        <end position="571"/>
    </location>
</feature>
<feature type="region of interest" description="Disordered" evidence="1">
    <location>
        <begin position="1649"/>
        <end position="1702"/>
    </location>
</feature>
<feature type="compositionally biased region" description="Basic residues" evidence="1">
    <location>
        <begin position="811"/>
        <end position="832"/>
    </location>
</feature>
<feature type="region of interest" description="Disordered" evidence="1">
    <location>
        <begin position="1725"/>
        <end position="1759"/>
    </location>
</feature>
<feature type="compositionally biased region" description="Acidic residues" evidence="1">
    <location>
        <begin position="518"/>
        <end position="551"/>
    </location>
</feature>
<feature type="compositionally biased region" description="Basic residues" evidence="1">
    <location>
        <begin position="1745"/>
        <end position="1759"/>
    </location>
</feature>
<feature type="region of interest" description="Disordered" evidence="1">
    <location>
        <begin position="779"/>
        <end position="883"/>
    </location>
</feature>
<protein>
    <submittedName>
        <fullName evidence="2">Uncharacterized protein</fullName>
    </submittedName>
</protein>
<feature type="compositionally biased region" description="Low complexity" evidence="1">
    <location>
        <begin position="479"/>
        <end position="498"/>
    </location>
</feature>
<feature type="compositionally biased region" description="Basic and acidic residues" evidence="1">
    <location>
        <begin position="967"/>
        <end position="976"/>
    </location>
</feature>
<proteinExistence type="predicted"/>
<organism evidence="2">
    <name type="scientific">Chromera velia CCMP2878</name>
    <dbReference type="NCBI Taxonomy" id="1169474"/>
    <lineage>
        <taxon>Eukaryota</taxon>
        <taxon>Sar</taxon>
        <taxon>Alveolata</taxon>
        <taxon>Colpodellida</taxon>
        <taxon>Chromeraceae</taxon>
        <taxon>Chromera</taxon>
    </lineage>
</organism>
<gene>
    <name evidence="2" type="ORF">Cvel_11834</name>
</gene>
<feature type="compositionally biased region" description="Low complexity" evidence="1">
    <location>
        <begin position="1586"/>
        <end position="1597"/>
    </location>
</feature>
<dbReference type="EMBL" id="CDMZ01005590">
    <property type="protein sequence ID" value="CEM53266.1"/>
    <property type="molecule type" value="Genomic_DNA"/>
</dbReference>
<feature type="compositionally biased region" description="Basic and acidic residues" evidence="1">
    <location>
        <begin position="1691"/>
        <end position="1702"/>
    </location>
</feature>
<feature type="region of interest" description="Disordered" evidence="1">
    <location>
        <begin position="1430"/>
        <end position="1624"/>
    </location>
</feature>
<reference evidence="2" key="1">
    <citation type="submission" date="2014-11" db="EMBL/GenBank/DDBJ databases">
        <authorList>
            <person name="Otto D Thomas"/>
            <person name="Naeem Raeece"/>
        </authorList>
    </citation>
    <scope>NUCLEOTIDE SEQUENCE</scope>
</reference>
<evidence type="ECO:0000256" key="1">
    <source>
        <dbReference type="SAM" id="MobiDB-lite"/>
    </source>
</evidence>
<evidence type="ECO:0000313" key="2">
    <source>
        <dbReference type="EMBL" id="CEM53266.1"/>
    </source>
</evidence>
<dbReference type="VEuPathDB" id="CryptoDB:Cvel_11834"/>
<feature type="region of interest" description="Disordered" evidence="1">
    <location>
        <begin position="929"/>
        <end position="981"/>
    </location>
</feature>